<proteinExistence type="predicted"/>
<dbReference type="InterPro" id="IPR050250">
    <property type="entry name" value="Macrolide_Exporter_MacB"/>
</dbReference>
<feature type="transmembrane region" description="Helical" evidence="6">
    <location>
        <begin position="21"/>
        <end position="41"/>
    </location>
</feature>
<dbReference type="PANTHER" id="PTHR30572:SF18">
    <property type="entry name" value="ABC-TYPE MACROLIDE FAMILY EXPORT SYSTEM PERMEASE COMPONENT 2"/>
    <property type="match status" value="1"/>
</dbReference>
<keyword evidence="5 6" id="KW-0472">Membrane</keyword>
<feature type="transmembrane region" description="Helical" evidence="6">
    <location>
        <begin position="749"/>
        <end position="769"/>
    </location>
</feature>
<feature type="transmembrane region" description="Helical" evidence="6">
    <location>
        <begin position="715"/>
        <end position="734"/>
    </location>
</feature>
<evidence type="ECO:0000259" key="7">
    <source>
        <dbReference type="Pfam" id="PF02687"/>
    </source>
</evidence>
<dbReference type="Proteomes" id="UP000190961">
    <property type="component" value="Unassembled WGS sequence"/>
</dbReference>
<dbReference type="Pfam" id="PF02687">
    <property type="entry name" value="FtsX"/>
    <property type="match status" value="2"/>
</dbReference>
<evidence type="ECO:0000256" key="4">
    <source>
        <dbReference type="ARBA" id="ARBA00022989"/>
    </source>
</evidence>
<feature type="transmembrane region" description="Helical" evidence="6">
    <location>
        <begin position="320"/>
        <end position="347"/>
    </location>
</feature>
<sequence>MLRNYFKVAFRNLVRSKGFTFINVSGLAVGMATAIIIFVWIHHEVSFDTFHVNQPNIYQAWNRGRMNDKIECWPYTPKVLGPTLKAEYEEVAEVARTFSRWFVTIVDDRKVSTKALIADPSFLKIFTFPLLEGNASTALNDSYSIVVTEKMALKMFDDIHALGKEIKIDNELYRVTGVMKDLPPNTDFDFEYILSSEYMKRTNDDDINWANNGIFTYVQLNDGHSFASVSEKIKDVIIRHSEGLVKEEIILHPISRWHLYSRFENGKSVGGRIETVQLFAIIGGFVLLVACINFMNLSTARSEKRAKEVGVRKVAGADKALLVGQFLIESILLSGISAGIAVVLVQLMLPYFSTLVGQTISVPFTHLYFWIALIAFTIITGIIAGSYPAFFLSSFKPVTVLKGTFKKSSSRINPRKILVVTQFTFAIVLIIATMVVVQQIRYTQTRDRGYNAKALVYHWMTGALYENYIPLKNELINSGIASSVTKTLSPMSMIMSDTWDLQWQGKNPEDKTDFGRMSADEGLVETASLRLIQGRDMDLQKYPTDSTAMLINEAAAKAFGFKDPIGQTIKETDGTEYHIIGVVKDFITGSPYQTIKPLVIEGVKGSGFNVIHIKLKEGIYPQKAIAGIQALFQKYNPEYPFEFHFSDDDYAQKFEDTERTASLTSVFTILTIFISCLGLFGLASYMAEVRVKEIGIRKVLGASVIRITALLSKDFATLVFIAILIGTPIAWYAMDQWLQGYTYRTNIDWWIFILAGALCSTLALVTVGYQSIKAALENPVKSLRNE</sequence>
<keyword evidence="4 6" id="KW-1133">Transmembrane helix</keyword>
<dbReference type="PANTHER" id="PTHR30572">
    <property type="entry name" value="MEMBRANE COMPONENT OF TRANSPORTER-RELATED"/>
    <property type="match status" value="1"/>
</dbReference>
<dbReference type="InterPro" id="IPR025857">
    <property type="entry name" value="MacB_PCD"/>
</dbReference>
<dbReference type="Pfam" id="PF12704">
    <property type="entry name" value="MacB_PCD"/>
    <property type="match status" value="2"/>
</dbReference>
<feature type="transmembrane region" description="Helical" evidence="6">
    <location>
        <begin position="416"/>
        <end position="437"/>
    </location>
</feature>
<comment type="subcellular location">
    <subcellularLocation>
        <location evidence="1">Cell membrane</location>
        <topology evidence="1">Multi-pass membrane protein</topology>
    </subcellularLocation>
</comment>
<protein>
    <submittedName>
        <fullName evidence="9">ABC-type antimicrobial peptide transport system, permease component</fullName>
    </submittedName>
</protein>
<dbReference type="GO" id="GO:0005886">
    <property type="term" value="C:plasma membrane"/>
    <property type="evidence" value="ECO:0007669"/>
    <property type="project" value="UniProtKB-SubCell"/>
</dbReference>
<organism evidence="9 10">
    <name type="scientific">Ohtaekwangia koreensis</name>
    <dbReference type="NCBI Taxonomy" id="688867"/>
    <lineage>
        <taxon>Bacteria</taxon>
        <taxon>Pseudomonadati</taxon>
        <taxon>Bacteroidota</taxon>
        <taxon>Cytophagia</taxon>
        <taxon>Cytophagales</taxon>
        <taxon>Fulvivirgaceae</taxon>
        <taxon>Ohtaekwangia</taxon>
    </lineage>
</organism>
<evidence type="ECO:0000259" key="8">
    <source>
        <dbReference type="Pfam" id="PF12704"/>
    </source>
</evidence>
<feature type="transmembrane region" description="Helical" evidence="6">
    <location>
        <begin position="367"/>
        <end position="395"/>
    </location>
</feature>
<evidence type="ECO:0000256" key="5">
    <source>
        <dbReference type="ARBA" id="ARBA00023136"/>
    </source>
</evidence>
<evidence type="ECO:0000313" key="10">
    <source>
        <dbReference type="Proteomes" id="UP000190961"/>
    </source>
</evidence>
<dbReference type="OrthoDB" id="5933722at2"/>
<feature type="domain" description="MacB-like periplasmic core" evidence="8">
    <location>
        <begin position="426"/>
        <end position="630"/>
    </location>
</feature>
<accession>A0A1T5L8C1</accession>
<evidence type="ECO:0000256" key="6">
    <source>
        <dbReference type="SAM" id="Phobius"/>
    </source>
</evidence>
<reference evidence="9 10" key="1">
    <citation type="submission" date="2017-02" db="EMBL/GenBank/DDBJ databases">
        <authorList>
            <person name="Peterson S.W."/>
        </authorList>
    </citation>
    <scope>NUCLEOTIDE SEQUENCE [LARGE SCALE GENOMIC DNA]</scope>
    <source>
        <strain evidence="9 10">DSM 25262</strain>
    </source>
</reference>
<keyword evidence="3 6" id="KW-0812">Transmembrane</keyword>
<dbReference type="STRING" id="688867.SAMN05660236_2750"/>
<evidence type="ECO:0000313" key="9">
    <source>
        <dbReference type="EMBL" id="SKC72296.1"/>
    </source>
</evidence>
<feature type="domain" description="MacB-like periplasmic core" evidence="8">
    <location>
        <begin position="20"/>
        <end position="235"/>
    </location>
</feature>
<name>A0A1T5L8C1_9BACT</name>
<dbReference type="GO" id="GO:0022857">
    <property type="term" value="F:transmembrane transporter activity"/>
    <property type="evidence" value="ECO:0007669"/>
    <property type="project" value="TreeGrafter"/>
</dbReference>
<dbReference type="InterPro" id="IPR003838">
    <property type="entry name" value="ABC3_permease_C"/>
</dbReference>
<dbReference type="EMBL" id="FUZU01000002">
    <property type="protein sequence ID" value="SKC72296.1"/>
    <property type="molecule type" value="Genomic_DNA"/>
</dbReference>
<dbReference type="AlphaFoldDB" id="A0A1T5L8C1"/>
<feature type="transmembrane region" description="Helical" evidence="6">
    <location>
        <begin position="278"/>
        <end position="299"/>
    </location>
</feature>
<keyword evidence="10" id="KW-1185">Reference proteome</keyword>
<evidence type="ECO:0000256" key="2">
    <source>
        <dbReference type="ARBA" id="ARBA00022475"/>
    </source>
</evidence>
<feature type="transmembrane region" description="Helical" evidence="6">
    <location>
        <begin position="666"/>
        <end position="687"/>
    </location>
</feature>
<dbReference type="RefSeq" id="WP_079688431.1">
    <property type="nucleotide sequence ID" value="NZ_FUZU01000002.1"/>
</dbReference>
<evidence type="ECO:0000256" key="3">
    <source>
        <dbReference type="ARBA" id="ARBA00022692"/>
    </source>
</evidence>
<evidence type="ECO:0000256" key="1">
    <source>
        <dbReference type="ARBA" id="ARBA00004651"/>
    </source>
</evidence>
<feature type="domain" description="ABC3 transporter permease C-terminal" evidence="7">
    <location>
        <begin position="666"/>
        <end position="776"/>
    </location>
</feature>
<gene>
    <name evidence="9" type="ORF">SAMN05660236_2750</name>
</gene>
<feature type="domain" description="ABC3 transporter permease C-terminal" evidence="7">
    <location>
        <begin position="281"/>
        <end position="385"/>
    </location>
</feature>
<keyword evidence="2" id="KW-1003">Cell membrane</keyword>